<evidence type="ECO:0000256" key="3">
    <source>
        <dbReference type="ARBA" id="ARBA00022771"/>
    </source>
</evidence>
<evidence type="ECO:0000256" key="2">
    <source>
        <dbReference type="ARBA" id="ARBA00022737"/>
    </source>
</evidence>
<dbReference type="Pfam" id="PF00096">
    <property type="entry name" value="zf-C2H2"/>
    <property type="match status" value="3"/>
</dbReference>
<keyword evidence="1" id="KW-0479">Metal-binding</keyword>
<dbReference type="Pfam" id="PF13912">
    <property type="entry name" value="zf-C2H2_6"/>
    <property type="match status" value="2"/>
</dbReference>
<feature type="domain" description="C2H2-type" evidence="6">
    <location>
        <begin position="28"/>
        <end position="50"/>
    </location>
</feature>
<dbReference type="InterPro" id="IPR013087">
    <property type="entry name" value="Znf_C2H2_type"/>
</dbReference>
<name>A0A1S3DU68_DIACI</name>
<dbReference type="STRING" id="121845.A0A1S3DU68"/>
<dbReference type="RefSeq" id="XP_008487647.1">
    <property type="nucleotide sequence ID" value="XM_008489425.3"/>
</dbReference>
<dbReference type="PANTHER" id="PTHR24379">
    <property type="entry name" value="KRAB AND ZINC FINGER DOMAIN-CONTAINING"/>
    <property type="match status" value="1"/>
</dbReference>
<keyword evidence="4" id="KW-0862">Zinc</keyword>
<dbReference type="PANTHER" id="PTHR24379:SF121">
    <property type="entry name" value="C2H2-TYPE DOMAIN-CONTAINING PROTEIN"/>
    <property type="match status" value="1"/>
</dbReference>
<feature type="domain" description="C2H2-type" evidence="6">
    <location>
        <begin position="83"/>
        <end position="106"/>
    </location>
</feature>
<proteinExistence type="predicted"/>
<dbReference type="KEGG" id="dci:103524412"/>
<sequence length="204" mass="24552">MKQSLAMHIKKMNREPEQHYDKPKQVEFPCVYCGKIFPRLGLLKEHTKTHHLKVRYTCDICSQDYSTKYYLKLHKQVHEGKQHECEECSRLFPSSKMLYDHTMRSHKTRVLFKCHQCSRKYMSKPSLRRHIYANHINKGVRFSCHLCGKSFHREQSLRKHLREEENQDQLHCDKCRYKTFLKSNLIAHVHGYHRLAITLTDVLK</sequence>
<dbReference type="PROSITE" id="PS50157">
    <property type="entry name" value="ZINC_FINGER_C2H2_2"/>
    <property type="match status" value="5"/>
</dbReference>
<dbReference type="AlphaFoldDB" id="A0A1S3DU68"/>
<dbReference type="PaxDb" id="121845-A0A1S3DU68"/>
<dbReference type="PROSITE" id="PS00028">
    <property type="entry name" value="ZINC_FINGER_C2H2_1"/>
    <property type="match status" value="2"/>
</dbReference>
<keyword evidence="2" id="KW-0677">Repeat</keyword>
<feature type="domain" description="C2H2-type" evidence="6">
    <location>
        <begin position="142"/>
        <end position="169"/>
    </location>
</feature>
<feature type="domain" description="C2H2-type" evidence="6">
    <location>
        <begin position="56"/>
        <end position="83"/>
    </location>
</feature>
<dbReference type="InterPro" id="IPR036236">
    <property type="entry name" value="Znf_C2H2_sf"/>
</dbReference>
<evidence type="ECO:0000259" key="6">
    <source>
        <dbReference type="PROSITE" id="PS50157"/>
    </source>
</evidence>
<organism evidence="7 8">
    <name type="scientific">Diaphorina citri</name>
    <name type="common">Asian citrus psyllid</name>
    <dbReference type="NCBI Taxonomy" id="121845"/>
    <lineage>
        <taxon>Eukaryota</taxon>
        <taxon>Metazoa</taxon>
        <taxon>Ecdysozoa</taxon>
        <taxon>Arthropoda</taxon>
        <taxon>Hexapoda</taxon>
        <taxon>Insecta</taxon>
        <taxon>Pterygota</taxon>
        <taxon>Neoptera</taxon>
        <taxon>Paraneoptera</taxon>
        <taxon>Hemiptera</taxon>
        <taxon>Sternorrhyncha</taxon>
        <taxon>Psylloidea</taxon>
        <taxon>Psyllidae</taxon>
        <taxon>Diaphorininae</taxon>
        <taxon>Diaphorina</taxon>
    </lineage>
</organism>
<evidence type="ECO:0000256" key="4">
    <source>
        <dbReference type="ARBA" id="ARBA00022833"/>
    </source>
</evidence>
<dbReference type="GeneID" id="103524412"/>
<dbReference type="OMA" id="HECEECS"/>
<dbReference type="SMART" id="SM00355">
    <property type="entry name" value="ZnF_C2H2"/>
    <property type="match status" value="6"/>
</dbReference>
<accession>A0A1S3DU68</accession>
<reference evidence="8" key="1">
    <citation type="submission" date="2025-08" db="UniProtKB">
        <authorList>
            <consortium name="RefSeq"/>
        </authorList>
    </citation>
    <scope>IDENTIFICATION</scope>
</reference>
<evidence type="ECO:0000313" key="8">
    <source>
        <dbReference type="RefSeq" id="XP_008487647.1"/>
    </source>
</evidence>
<evidence type="ECO:0000256" key="1">
    <source>
        <dbReference type="ARBA" id="ARBA00022723"/>
    </source>
</evidence>
<dbReference type="GO" id="GO:0008270">
    <property type="term" value="F:zinc ion binding"/>
    <property type="evidence" value="ECO:0007669"/>
    <property type="project" value="UniProtKB-KW"/>
</dbReference>
<evidence type="ECO:0000313" key="7">
    <source>
        <dbReference type="Proteomes" id="UP000079169"/>
    </source>
</evidence>
<gene>
    <name evidence="8" type="primary">LOC103524412</name>
</gene>
<evidence type="ECO:0000256" key="5">
    <source>
        <dbReference type="PROSITE-ProRule" id="PRU00042"/>
    </source>
</evidence>
<dbReference type="Gene3D" id="3.30.160.60">
    <property type="entry name" value="Classic Zinc Finger"/>
    <property type="match status" value="4"/>
</dbReference>
<keyword evidence="3 5" id="KW-0863">Zinc-finger</keyword>
<feature type="domain" description="C2H2-type" evidence="6">
    <location>
        <begin position="112"/>
        <end position="140"/>
    </location>
</feature>
<keyword evidence="7" id="KW-1185">Reference proteome</keyword>
<dbReference type="SUPFAM" id="SSF57667">
    <property type="entry name" value="beta-beta-alpha zinc fingers"/>
    <property type="match status" value="3"/>
</dbReference>
<protein>
    <submittedName>
        <fullName evidence="8">Zinc finger protein 391-like</fullName>
    </submittedName>
</protein>
<dbReference type="Proteomes" id="UP000079169">
    <property type="component" value="Unplaced"/>
</dbReference>